<name>A0A842I1U7_9SPHN</name>
<keyword evidence="1" id="KW-0732">Signal</keyword>
<gene>
    <name evidence="3" type="ORF">H6P80_14780</name>
</gene>
<evidence type="ECO:0000256" key="1">
    <source>
        <dbReference type="SAM" id="SignalP"/>
    </source>
</evidence>
<dbReference type="RefSeq" id="WP_185802198.1">
    <property type="nucleotide sequence ID" value="NZ_JACJVJ010000003.1"/>
</dbReference>
<comment type="caution">
    <text evidence="3">The sequence shown here is derived from an EMBL/GenBank/DDBJ whole genome shotgun (WGS) entry which is preliminary data.</text>
</comment>
<dbReference type="Pfam" id="PF09084">
    <property type="entry name" value="NMT1"/>
    <property type="match status" value="1"/>
</dbReference>
<dbReference type="AlphaFoldDB" id="A0A842I1U7"/>
<evidence type="ECO:0000259" key="2">
    <source>
        <dbReference type="Pfam" id="PF09084"/>
    </source>
</evidence>
<dbReference type="EMBL" id="JACJVJ010000003">
    <property type="protein sequence ID" value="MBC2778887.1"/>
    <property type="molecule type" value="Genomic_DNA"/>
</dbReference>
<protein>
    <submittedName>
        <fullName evidence="3">ABC transporter substrate-binding protein</fullName>
    </submittedName>
</protein>
<feature type="domain" description="SsuA/THI5-like" evidence="2">
    <location>
        <begin position="83"/>
        <end position="256"/>
    </location>
</feature>
<organism evidence="3 4">
    <name type="scientific">Parasphingopyxis marina</name>
    <dbReference type="NCBI Taxonomy" id="2761622"/>
    <lineage>
        <taxon>Bacteria</taxon>
        <taxon>Pseudomonadati</taxon>
        <taxon>Pseudomonadota</taxon>
        <taxon>Alphaproteobacteria</taxon>
        <taxon>Sphingomonadales</taxon>
        <taxon>Sphingomonadaceae</taxon>
        <taxon>Parasphingopyxis</taxon>
    </lineage>
</organism>
<dbReference type="Proteomes" id="UP000564378">
    <property type="component" value="Unassembled WGS sequence"/>
</dbReference>
<proteinExistence type="predicted"/>
<dbReference type="PANTHER" id="PTHR30024:SF42">
    <property type="entry name" value="ALIPHATIC SULFONATES-BINDING PROTEIN-RELATED"/>
    <property type="match status" value="1"/>
</dbReference>
<evidence type="ECO:0000313" key="4">
    <source>
        <dbReference type="Proteomes" id="UP000564378"/>
    </source>
</evidence>
<dbReference type="InterPro" id="IPR015168">
    <property type="entry name" value="SsuA/THI5"/>
</dbReference>
<sequence length="328" mass="35058">MNLQRIGLAGTMAVATPLFAACITPPDPRPGSAAPLAIHGSQHTVEIAPVLLTAHTLYGAEYSVRDGGIPNLVGVTEPSFGEAGVADIATHAETQALRYSVDHPGVRIILTVTEGHYRIVARRSAGIERIADLEGKRIATLAPTSAGYFLGRMLARAGLTISDVDAIRVSVDEMDEALANREVDAVAIWEPFAGNAAEVLGEDIVEFSGEGIYRELFNLNSTAANLADPAKRARIVAFVRALIDASEQMGEEPGEAQALVAAAAGFRPDEIVRSWPYLSFPAALPDDLLDVLVEEELWLAEQSGRPPRSREELSGLIDPSIYEEALTR</sequence>
<dbReference type="Gene3D" id="3.40.190.10">
    <property type="entry name" value="Periplasmic binding protein-like II"/>
    <property type="match status" value="2"/>
</dbReference>
<reference evidence="3 4" key="1">
    <citation type="submission" date="2020-08" db="EMBL/GenBank/DDBJ databases">
        <title>Draft genome sequence of Parasphingopyxis sp. GrpM-11.</title>
        <authorList>
            <person name="Oh J."/>
            <person name="Roh D.-H."/>
        </authorList>
    </citation>
    <scope>NUCLEOTIDE SEQUENCE [LARGE SCALE GENOMIC DNA]</scope>
    <source>
        <strain evidence="3 4">GrpM-11</strain>
    </source>
</reference>
<dbReference type="SUPFAM" id="SSF53850">
    <property type="entry name" value="Periplasmic binding protein-like II"/>
    <property type="match status" value="1"/>
</dbReference>
<dbReference type="PROSITE" id="PS51257">
    <property type="entry name" value="PROKAR_LIPOPROTEIN"/>
    <property type="match status" value="1"/>
</dbReference>
<feature type="signal peptide" evidence="1">
    <location>
        <begin position="1"/>
        <end position="20"/>
    </location>
</feature>
<dbReference type="PANTHER" id="PTHR30024">
    <property type="entry name" value="ALIPHATIC SULFONATES-BINDING PROTEIN-RELATED"/>
    <property type="match status" value="1"/>
</dbReference>
<accession>A0A842I1U7</accession>
<keyword evidence="4" id="KW-1185">Reference proteome</keyword>
<evidence type="ECO:0000313" key="3">
    <source>
        <dbReference type="EMBL" id="MBC2778887.1"/>
    </source>
</evidence>
<feature type="chain" id="PRO_5032294809" evidence="1">
    <location>
        <begin position="21"/>
        <end position="328"/>
    </location>
</feature>